<dbReference type="OrthoDB" id="3897607at2759"/>
<dbReference type="PANTHER" id="PTHR39614">
    <property type="entry name" value="INTEGRAL MEMBRANE PROTEIN"/>
    <property type="match status" value="1"/>
</dbReference>
<protein>
    <recommendedName>
        <fullName evidence="3">Rhodopsin domain-containing protein</fullName>
    </recommendedName>
</protein>
<accession>A0A8E2E805</accession>
<dbReference type="Pfam" id="PF20684">
    <property type="entry name" value="Fung_rhodopsin"/>
    <property type="match status" value="1"/>
</dbReference>
<organism evidence="4 5">
    <name type="scientific">Lepidopterella palustris CBS 459.81</name>
    <dbReference type="NCBI Taxonomy" id="1314670"/>
    <lineage>
        <taxon>Eukaryota</taxon>
        <taxon>Fungi</taxon>
        <taxon>Dikarya</taxon>
        <taxon>Ascomycota</taxon>
        <taxon>Pezizomycotina</taxon>
        <taxon>Dothideomycetes</taxon>
        <taxon>Pleosporomycetidae</taxon>
        <taxon>Mytilinidiales</taxon>
        <taxon>Argynnaceae</taxon>
        <taxon>Lepidopterella</taxon>
    </lineage>
</organism>
<evidence type="ECO:0000313" key="5">
    <source>
        <dbReference type="Proteomes" id="UP000250266"/>
    </source>
</evidence>
<feature type="domain" description="Rhodopsin" evidence="3">
    <location>
        <begin position="45"/>
        <end position="279"/>
    </location>
</feature>
<keyword evidence="2" id="KW-0472">Membrane</keyword>
<keyword evidence="5" id="KW-1185">Reference proteome</keyword>
<feature type="transmembrane region" description="Helical" evidence="2">
    <location>
        <begin position="184"/>
        <end position="205"/>
    </location>
</feature>
<sequence length="388" mass="42584">MAGSLGRSLGLPPNQFSEVTDDNHAGTIWIVAILCLIYSVLTFITRGFIKWKMIGIDDYVLIAAQVVAFAQYGSLFSSLHNGLGRTVEQLPNNMREKVSEGAMGTEILLLLSLCLSKASVVFLIRRVFTRDMKRFWRICNILLGCIAVWGLASILVVTVGCSTTHYLPPTQGATCSGYLTRWEIVIALDVATELIFVFLPIYLVWDLQMAFDLKARVFIAFLFRLPVAAFALTFLLKFNNSLTSTNPGVAIASALTWQQAELSYSLISATIPCLKSFIQSFDTSFGHGQDTSIVHYGNGSSGGQASHRATIKMTSLKTGRSMNASQSRGSFDGPLRPDKMKNSTTIYANGEVRSADRSSVSSKAGSQEMIIRRDVQFDVTHDYVHTGV</sequence>
<dbReference type="EMBL" id="KV745036">
    <property type="protein sequence ID" value="OCK78851.1"/>
    <property type="molecule type" value="Genomic_DNA"/>
</dbReference>
<feature type="transmembrane region" description="Helical" evidence="2">
    <location>
        <begin position="61"/>
        <end position="83"/>
    </location>
</feature>
<evidence type="ECO:0000313" key="4">
    <source>
        <dbReference type="EMBL" id="OCK78851.1"/>
    </source>
</evidence>
<proteinExistence type="predicted"/>
<name>A0A8E2E805_9PEZI</name>
<dbReference type="Proteomes" id="UP000250266">
    <property type="component" value="Unassembled WGS sequence"/>
</dbReference>
<reference evidence="4 5" key="1">
    <citation type="journal article" date="2016" name="Nat. Commun.">
        <title>Ectomycorrhizal ecology is imprinted in the genome of the dominant symbiotic fungus Cenococcum geophilum.</title>
        <authorList>
            <consortium name="DOE Joint Genome Institute"/>
            <person name="Peter M."/>
            <person name="Kohler A."/>
            <person name="Ohm R.A."/>
            <person name="Kuo A."/>
            <person name="Krutzmann J."/>
            <person name="Morin E."/>
            <person name="Arend M."/>
            <person name="Barry K.W."/>
            <person name="Binder M."/>
            <person name="Choi C."/>
            <person name="Clum A."/>
            <person name="Copeland A."/>
            <person name="Grisel N."/>
            <person name="Haridas S."/>
            <person name="Kipfer T."/>
            <person name="LaButti K."/>
            <person name="Lindquist E."/>
            <person name="Lipzen A."/>
            <person name="Maire R."/>
            <person name="Meier B."/>
            <person name="Mihaltcheva S."/>
            <person name="Molinier V."/>
            <person name="Murat C."/>
            <person name="Poggeler S."/>
            <person name="Quandt C.A."/>
            <person name="Sperisen C."/>
            <person name="Tritt A."/>
            <person name="Tisserant E."/>
            <person name="Crous P.W."/>
            <person name="Henrissat B."/>
            <person name="Nehls U."/>
            <person name="Egli S."/>
            <person name="Spatafora J.W."/>
            <person name="Grigoriev I.V."/>
            <person name="Martin F.M."/>
        </authorList>
    </citation>
    <scope>NUCLEOTIDE SEQUENCE [LARGE SCALE GENOMIC DNA]</scope>
    <source>
        <strain evidence="4 5">CBS 459.81</strain>
    </source>
</reference>
<feature type="transmembrane region" description="Helical" evidence="2">
    <location>
        <begin position="103"/>
        <end position="123"/>
    </location>
</feature>
<dbReference type="PANTHER" id="PTHR39614:SF2">
    <property type="entry name" value="INTEGRAL MEMBRANE PROTEIN"/>
    <property type="match status" value="1"/>
</dbReference>
<evidence type="ECO:0000256" key="2">
    <source>
        <dbReference type="SAM" id="Phobius"/>
    </source>
</evidence>
<evidence type="ECO:0000259" key="3">
    <source>
        <dbReference type="Pfam" id="PF20684"/>
    </source>
</evidence>
<feature type="transmembrane region" description="Helical" evidence="2">
    <location>
        <begin position="135"/>
        <end position="159"/>
    </location>
</feature>
<feature type="transmembrane region" description="Helical" evidence="2">
    <location>
        <begin position="217"/>
        <end position="236"/>
    </location>
</feature>
<keyword evidence="2" id="KW-1133">Transmembrane helix</keyword>
<keyword evidence="2" id="KW-0812">Transmembrane</keyword>
<dbReference type="AlphaFoldDB" id="A0A8E2E805"/>
<feature type="region of interest" description="Disordered" evidence="1">
    <location>
        <begin position="317"/>
        <end position="339"/>
    </location>
</feature>
<gene>
    <name evidence="4" type="ORF">K432DRAFT_383549</name>
</gene>
<dbReference type="InterPro" id="IPR049326">
    <property type="entry name" value="Rhodopsin_dom_fungi"/>
</dbReference>
<evidence type="ECO:0000256" key="1">
    <source>
        <dbReference type="SAM" id="MobiDB-lite"/>
    </source>
</evidence>
<feature type="transmembrane region" description="Helical" evidence="2">
    <location>
        <begin position="28"/>
        <end position="49"/>
    </location>
</feature>
<feature type="compositionally biased region" description="Polar residues" evidence="1">
    <location>
        <begin position="317"/>
        <end position="329"/>
    </location>
</feature>